<proteinExistence type="inferred from homology"/>
<evidence type="ECO:0000313" key="4">
    <source>
        <dbReference type="Proteomes" id="UP001500102"/>
    </source>
</evidence>
<dbReference type="PROSITE" id="PS51440">
    <property type="entry name" value="TIM_2"/>
    <property type="match status" value="1"/>
</dbReference>
<dbReference type="Gene3D" id="3.20.20.70">
    <property type="entry name" value="Aldolase class I"/>
    <property type="match status" value="1"/>
</dbReference>
<dbReference type="PANTHER" id="PTHR21139">
    <property type="entry name" value="TRIOSEPHOSPHATE ISOMERASE"/>
    <property type="match status" value="1"/>
</dbReference>
<comment type="similarity">
    <text evidence="2">Belongs to the triosephosphate isomerase family.</text>
</comment>
<evidence type="ECO:0000313" key="3">
    <source>
        <dbReference type="EMBL" id="GAA2132089.1"/>
    </source>
</evidence>
<dbReference type="Proteomes" id="UP001500102">
    <property type="component" value="Unassembled WGS sequence"/>
</dbReference>
<name>A0ABN2YT83_9MICC</name>
<dbReference type="GO" id="GO:0016853">
    <property type="term" value="F:isomerase activity"/>
    <property type="evidence" value="ECO:0007669"/>
    <property type="project" value="UniProtKB-KW"/>
</dbReference>
<comment type="subcellular location">
    <subcellularLocation>
        <location evidence="2">Cytoplasm</location>
    </subcellularLocation>
</comment>
<keyword evidence="2" id="KW-0312">Gluconeogenesis</keyword>
<evidence type="ECO:0000256" key="1">
    <source>
        <dbReference type="ARBA" id="ARBA00023235"/>
    </source>
</evidence>
<evidence type="ECO:0000256" key="2">
    <source>
        <dbReference type="RuleBase" id="RU363013"/>
    </source>
</evidence>
<keyword evidence="4" id="KW-1185">Reference proteome</keyword>
<keyword evidence="2" id="KW-0963">Cytoplasm</keyword>
<dbReference type="Pfam" id="PF00121">
    <property type="entry name" value="TIM"/>
    <property type="match status" value="1"/>
</dbReference>
<dbReference type="SUPFAM" id="SSF51351">
    <property type="entry name" value="Triosephosphate isomerase (TIM)"/>
    <property type="match status" value="1"/>
</dbReference>
<comment type="subunit">
    <text evidence="2">Homodimer.</text>
</comment>
<comment type="pathway">
    <text evidence="2">Carbohydrate biosynthesis; gluconeogenesis.</text>
</comment>
<keyword evidence="1 2" id="KW-0413">Isomerase</keyword>
<dbReference type="EMBL" id="BAAAQB010000019">
    <property type="protein sequence ID" value="GAA2132089.1"/>
    <property type="molecule type" value="Genomic_DNA"/>
</dbReference>
<organism evidence="3 4">
    <name type="scientific">Arthrobacter humicola</name>
    <dbReference type="NCBI Taxonomy" id="409291"/>
    <lineage>
        <taxon>Bacteria</taxon>
        <taxon>Bacillati</taxon>
        <taxon>Actinomycetota</taxon>
        <taxon>Actinomycetes</taxon>
        <taxon>Micrococcales</taxon>
        <taxon>Micrococcaceae</taxon>
        <taxon>Arthrobacter</taxon>
    </lineage>
</organism>
<gene>
    <name evidence="3" type="ORF">GCM10009825_14170</name>
</gene>
<keyword evidence="2" id="KW-0324">Glycolysis</keyword>
<dbReference type="InterPro" id="IPR013785">
    <property type="entry name" value="Aldolase_TIM"/>
</dbReference>
<dbReference type="CDD" id="cd00311">
    <property type="entry name" value="TIM"/>
    <property type="match status" value="1"/>
</dbReference>
<dbReference type="PANTHER" id="PTHR21139:SF2">
    <property type="entry name" value="TRIOSEPHOSPHATE ISOMERASE"/>
    <property type="match status" value="1"/>
</dbReference>
<comment type="caution">
    <text evidence="3">The sequence shown here is derived from an EMBL/GenBank/DDBJ whole genome shotgun (WGS) entry which is preliminary data.</text>
</comment>
<dbReference type="EC" id="5.3.1.1" evidence="2"/>
<accession>A0ABN2YT83</accession>
<sequence>MQQTSSRQASRQSILVGVSTKMYLGYRDSLAWLEQLRKEVDARPALAAGRVVPFVIPSFPVLPAAARLLEGSPLMLGAQNCGWADGPWTGEVAPSMLAELGVRLVEIGHAERRRHFGEDDAMVALKTRAADDAGLTPLLCVGETEAGESAAAADHVYRQIASAVDGDWNRAGRLVVAYEPVWAIGAAEPAAAAYVSDVVRGLRGRLATAGVPGLPIIYGGSAKPGMLPMLEGVSGLFLGRFAHNPANFGRVLDEALLLAGARGTCPALTASDGHDALMSLGHDKE</sequence>
<reference evidence="3 4" key="1">
    <citation type="journal article" date="2019" name="Int. J. Syst. Evol. Microbiol.">
        <title>The Global Catalogue of Microorganisms (GCM) 10K type strain sequencing project: providing services to taxonomists for standard genome sequencing and annotation.</title>
        <authorList>
            <consortium name="The Broad Institute Genomics Platform"/>
            <consortium name="The Broad Institute Genome Sequencing Center for Infectious Disease"/>
            <person name="Wu L."/>
            <person name="Ma J."/>
        </authorList>
    </citation>
    <scope>NUCLEOTIDE SEQUENCE [LARGE SCALE GENOMIC DNA]</scope>
    <source>
        <strain evidence="3 4">JCM 15921</strain>
    </source>
</reference>
<dbReference type="InterPro" id="IPR035990">
    <property type="entry name" value="TIM_sf"/>
</dbReference>
<comment type="pathway">
    <text evidence="2">Carbohydrate degradation; glycolysis; D-glyceraldehyde 3-phosphate from glycerone phosphate: step 1/1.</text>
</comment>
<dbReference type="RefSeq" id="WP_344363749.1">
    <property type="nucleotide sequence ID" value="NZ_BAAAQB010000019.1"/>
</dbReference>
<dbReference type="InterPro" id="IPR000652">
    <property type="entry name" value="Triosephosphate_isomerase"/>
</dbReference>
<comment type="catalytic activity">
    <reaction evidence="2">
        <text>D-glyceraldehyde 3-phosphate = dihydroxyacetone phosphate</text>
        <dbReference type="Rhea" id="RHEA:18585"/>
        <dbReference type="ChEBI" id="CHEBI:57642"/>
        <dbReference type="ChEBI" id="CHEBI:59776"/>
        <dbReference type="EC" id="5.3.1.1"/>
    </reaction>
</comment>
<protein>
    <recommendedName>
        <fullName evidence="2">Triosephosphate isomerase</fullName>
        <ecNumber evidence="2">5.3.1.1</ecNumber>
    </recommendedName>
</protein>